<dbReference type="SUPFAM" id="SSF53474">
    <property type="entry name" value="alpha/beta-Hydrolases"/>
    <property type="match status" value="1"/>
</dbReference>
<dbReference type="InterPro" id="IPR000639">
    <property type="entry name" value="Epox_hydrolase-like"/>
</dbReference>
<dbReference type="RefSeq" id="WP_125057520.1">
    <property type="nucleotide sequence ID" value="NZ_BHZD01000001.1"/>
</dbReference>
<keyword evidence="1 3" id="KW-0378">Hydrolase</keyword>
<evidence type="ECO:0000259" key="2">
    <source>
        <dbReference type="Pfam" id="PF00561"/>
    </source>
</evidence>
<dbReference type="Pfam" id="PF00561">
    <property type="entry name" value="Abhydrolase_1"/>
    <property type="match status" value="1"/>
</dbReference>
<reference evidence="3 4" key="1">
    <citation type="submission" date="2018-11" db="EMBL/GenBank/DDBJ databases">
        <title>Whole genome sequence of Streptomyces paromomycinus NBRC 15454(T).</title>
        <authorList>
            <person name="Komaki H."/>
            <person name="Tamura T."/>
        </authorList>
    </citation>
    <scope>NUCLEOTIDE SEQUENCE [LARGE SCALE GENOMIC DNA]</scope>
    <source>
        <strain evidence="3 4">NBRC 15454</strain>
    </source>
</reference>
<accession>A0A401WDQ0</accession>
<dbReference type="EMBL" id="BHZD01000001">
    <property type="protein sequence ID" value="GCD47399.1"/>
    <property type="molecule type" value="Genomic_DNA"/>
</dbReference>
<protein>
    <submittedName>
        <fullName evidence="3">Epoxide hydrolase</fullName>
    </submittedName>
</protein>
<dbReference type="InterPro" id="IPR029058">
    <property type="entry name" value="AB_hydrolase_fold"/>
</dbReference>
<comment type="caution">
    <text evidence="3">The sequence shown here is derived from an EMBL/GenBank/DDBJ whole genome shotgun (WGS) entry which is preliminary data.</text>
</comment>
<proteinExistence type="predicted"/>
<evidence type="ECO:0000313" key="4">
    <source>
        <dbReference type="Proteomes" id="UP000286746"/>
    </source>
</evidence>
<dbReference type="AlphaFoldDB" id="A0A401WDQ0"/>
<dbReference type="GO" id="GO:0016787">
    <property type="term" value="F:hydrolase activity"/>
    <property type="evidence" value="ECO:0007669"/>
    <property type="project" value="UniProtKB-KW"/>
</dbReference>
<organism evidence="3 4">
    <name type="scientific">Streptomyces paromomycinus</name>
    <name type="common">Streptomyces rimosus subsp. paromomycinus</name>
    <dbReference type="NCBI Taxonomy" id="92743"/>
    <lineage>
        <taxon>Bacteria</taxon>
        <taxon>Bacillati</taxon>
        <taxon>Actinomycetota</taxon>
        <taxon>Actinomycetes</taxon>
        <taxon>Kitasatosporales</taxon>
        <taxon>Streptomycetaceae</taxon>
        <taxon>Streptomyces</taxon>
    </lineage>
</organism>
<dbReference type="PANTHER" id="PTHR43329">
    <property type="entry name" value="EPOXIDE HYDROLASE"/>
    <property type="match status" value="1"/>
</dbReference>
<name>A0A401WDQ0_STREY</name>
<dbReference type="InterPro" id="IPR000073">
    <property type="entry name" value="AB_hydrolase_1"/>
</dbReference>
<gene>
    <name evidence="3" type="ORF">GKJPGBOP_07165</name>
</gene>
<keyword evidence="4" id="KW-1185">Reference proteome</keyword>
<evidence type="ECO:0000313" key="3">
    <source>
        <dbReference type="EMBL" id="GCD47399.1"/>
    </source>
</evidence>
<feature type="domain" description="AB hydrolase-1" evidence="2">
    <location>
        <begin position="23"/>
        <end position="134"/>
    </location>
</feature>
<dbReference type="Proteomes" id="UP000286746">
    <property type="component" value="Unassembled WGS sequence"/>
</dbReference>
<sequence length="316" mass="34337">MPQHRTVEVNGLRLHLAEEGEGPLVLLLHGFPEFWYAWRHQLSPLAAAGFRVVAPDQRGYGDSDRPAAPEAYSVLHLAGDVVGLIKALGEERAVVVGHDWGALVAWQSALLRPDVVRAVAGLSILPMPRGPVPPLLSTREKTGGRFYWNYFEEPGVAEAEFGKDLDRTFRRLLYGASGDRPQPPAPPLVPPGGGFLDLAADPDPLPGWLTEEDIAAYVAAFGRSGFTGGLNWYRNLDRNWELTAAWEGARIEVPALYVVGDRDRAFPGDDGIVPALSGPAPHHRAPVVVRGAGHWVQQERPEAVNTALLGFLRSLA</sequence>
<dbReference type="PRINTS" id="PR00412">
    <property type="entry name" value="EPOXHYDRLASE"/>
</dbReference>
<dbReference type="Gene3D" id="3.40.50.1820">
    <property type="entry name" value="alpha/beta hydrolase"/>
    <property type="match status" value="1"/>
</dbReference>
<evidence type="ECO:0000256" key="1">
    <source>
        <dbReference type="ARBA" id="ARBA00022801"/>
    </source>
</evidence>